<dbReference type="PANTHER" id="PTHR43463:SF1">
    <property type="entry name" value="NICOTINATE-NUCLEOTIDE--DIMETHYLBENZIMIDAZOLE PHOSPHORIBOSYLTRANSFERASE"/>
    <property type="match status" value="1"/>
</dbReference>
<evidence type="ECO:0000313" key="12">
    <source>
        <dbReference type="Proteomes" id="UP000260649"/>
    </source>
</evidence>
<name>A0A3E2B5K3_9FIRM</name>
<evidence type="ECO:0000256" key="4">
    <source>
        <dbReference type="ARBA" id="ARBA00011991"/>
    </source>
</evidence>
<gene>
    <name evidence="11" type="primary">cobT</name>
    <name evidence="11" type="ORF">DV520_02835</name>
</gene>
<dbReference type="RefSeq" id="WP_117141716.1">
    <property type="nucleotide sequence ID" value="NZ_CAKXKJ010000008.1"/>
</dbReference>
<dbReference type="CDD" id="cd02439">
    <property type="entry name" value="DMB-PRT_CobT"/>
    <property type="match status" value="1"/>
</dbReference>
<reference evidence="11 12" key="1">
    <citation type="submission" date="2018-07" db="EMBL/GenBank/DDBJ databases">
        <title>GABA Modulating Bacteria of the Human Gut Microbiota.</title>
        <authorList>
            <person name="Strandwitz P."/>
            <person name="Kim K.H."/>
            <person name="Terekhova D."/>
            <person name="Liu J.K."/>
            <person name="Sharma A."/>
            <person name="Levering J."/>
            <person name="Mcdonald D."/>
            <person name="Dietrich D."/>
            <person name="Ramadhar T.R."/>
            <person name="Lekbua A."/>
            <person name="Mroue N."/>
            <person name="Liston C."/>
            <person name="Stewart E.J."/>
            <person name="Dubin M.J."/>
            <person name="Zengler K."/>
            <person name="Knight R."/>
            <person name="Gilbert J.A."/>
            <person name="Clardy J."/>
            <person name="Lewis K."/>
        </authorList>
    </citation>
    <scope>NUCLEOTIDE SEQUENCE [LARGE SCALE GENOMIC DNA]</scope>
    <source>
        <strain evidence="11 12">KLE1738</strain>
    </source>
</reference>
<comment type="function">
    <text evidence="1">Catalyzes the synthesis of alpha-ribazole-5'-phosphate from nicotinate mononucleotide (NAMN) and 5,6-dimethylbenzimidazole (DMB).</text>
</comment>
<dbReference type="GO" id="GO:0009236">
    <property type="term" value="P:cobalamin biosynthetic process"/>
    <property type="evidence" value="ECO:0007669"/>
    <property type="project" value="UniProtKB-UniRule"/>
</dbReference>
<organism evidence="11 12">
    <name type="scientific">Evtepia gabavorous</name>
    <dbReference type="NCBI Taxonomy" id="2211183"/>
    <lineage>
        <taxon>Bacteria</taxon>
        <taxon>Bacillati</taxon>
        <taxon>Bacillota</taxon>
        <taxon>Clostridia</taxon>
        <taxon>Eubacteriales</taxon>
        <taxon>Evtepia</taxon>
    </lineage>
</organism>
<comment type="pathway">
    <text evidence="2">Nucleoside biosynthesis; alpha-ribazole biosynthesis; alpha-ribazole from 5,6-dimethylbenzimidazole: step 1/2.</text>
</comment>
<accession>A0A3E2B5K3</accession>
<protein>
    <recommendedName>
        <fullName evidence="5 10">Nicotinate-nucleotide--dimethylbenzimidazole phosphoribosyltransferase</fullName>
        <ecNumber evidence="4 10">2.4.2.21</ecNumber>
    </recommendedName>
</protein>
<dbReference type="Proteomes" id="UP000260649">
    <property type="component" value="Unassembled WGS sequence"/>
</dbReference>
<dbReference type="InterPro" id="IPR023195">
    <property type="entry name" value="Nict_dMeBzImd_PRibTrfase_N"/>
</dbReference>
<evidence type="ECO:0000256" key="5">
    <source>
        <dbReference type="ARBA" id="ARBA00015486"/>
    </source>
</evidence>
<comment type="similarity">
    <text evidence="3">Belongs to the CobT family.</text>
</comment>
<dbReference type="EMBL" id="QQRQ01000003">
    <property type="protein sequence ID" value="RFT07264.1"/>
    <property type="molecule type" value="Genomic_DNA"/>
</dbReference>
<evidence type="ECO:0000256" key="7">
    <source>
        <dbReference type="ARBA" id="ARBA00022676"/>
    </source>
</evidence>
<keyword evidence="6" id="KW-0169">Cobalamin biosynthesis</keyword>
<dbReference type="Gene3D" id="1.10.1610.10">
    <property type="match status" value="1"/>
</dbReference>
<dbReference type="Gene3D" id="3.40.50.10210">
    <property type="match status" value="1"/>
</dbReference>
<evidence type="ECO:0000256" key="8">
    <source>
        <dbReference type="ARBA" id="ARBA00022679"/>
    </source>
</evidence>
<evidence type="ECO:0000256" key="10">
    <source>
        <dbReference type="NCBIfam" id="TIGR03160"/>
    </source>
</evidence>
<dbReference type="NCBIfam" id="TIGR03160">
    <property type="entry name" value="cobT_DBIPRT"/>
    <property type="match status" value="1"/>
</dbReference>
<dbReference type="GO" id="GO:0008939">
    <property type="term" value="F:nicotinate-nucleotide-dimethylbenzimidazole phosphoribosyltransferase activity"/>
    <property type="evidence" value="ECO:0007669"/>
    <property type="project" value="UniProtKB-UniRule"/>
</dbReference>
<evidence type="ECO:0000256" key="1">
    <source>
        <dbReference type="ARBA" id="ARBA00002197"/>
    </source>
</evidence>
<evidence type="ECO:0000256" key="2">
    <source>
        <dbReference type="ARBA" id="ARBA00005049"/>
    </source>
</evidence>
<keyword evidence="8 11" id="KW-0808">Transferase</keyword>
<dbReference type="PANTHER" id="PTHR43463">
    <property type="entry name" value="NICOTINATE-NUCLEOTIDE--DIMETHYLBENZIMIDAZOLE PHOSPHORIBOSYLTRANSFERASE"/>
    <property type="match status" value="1"/>
</dbReference>
<dbReference type="NCBIfam" id="NF000996">
    <property type="entry name" value="PRK00105.1"/>
    <property type="match status" value="1"/>
</dbReference>
<dbReference type="UniPathway" id="UPA00061">
    <property type="reaction ID" value="UER00516"/>
</dbReference>
<dbReference type="FunFam" id="3.40.50.10210:FF:000001">
    <property type="entry name" value="Nicotinate-nucleotide--dimethylbenzimidazole phosphoribosyltransferase"/>
    <property type="match status" value="1"/>
</dbReference>
<comment type="caution">
    <text evidence="11">The sequence shown here is derived from an EMBL/GenBank/DDBJ whole genome shotgun (WGS) entry which is preliminary data.</text>
</comment>
<dbReference type="AlphaFoldDB" id="A0A3E2B5K3"/>
<dbReference type="Pfam" id="PF02277">
    <property type="entry name" value="DBI_PRT"/>
    <property type="match status" value="1"/>
</dbReference>
<sequence length="351" mass="36215">MTWKETLEKIQAGEETARAQALRRWDSLAKPLGSLGILEEAIVRIAALTGTAEVCLKNRALVVLCADNGVVSQGVSQSDASVTRAVTAALGNQSSTVNYMAQKVNCQVVPVDLGVLDFLGAPGVKNCRVRNGTGDISQGPAMTRAQCIQAIETGISLAQEAKETGASILLTGEMGIGNTTTSCAVASVLLGRDPGQLAGRGSGLSEEGFRRKVRAIRQAICRNAPDPGDPISVLQTVGGLDLAGLCGLCLGGAYVRLPVLLDGLIADVAALCAVRLRPQAADALLAGHVSAEPGAQWVLQALGLRGMIQAEMRLGEGTGAVAALPLLDLALAVYQSGHTFAQLGIEAYTPQ</sequence>
<dbReference type="InterPro" id="IPR036087">
    <property type="entry name" value="Nict_dMeBzImd_PRibTrfase_sf"/>
</dbReference>
<keyword evidence="12" id="KW-1185">Reference proteome</keyword>
<proteinExistence type="inferred from homology"/>
<keyword evidence="7 11" id="KW-0328">Glycosyltransferase</keyword>
<evidence type="ECO:0000313" key="11">
    <source>
        <dbReference type="EMBL" id="RFT07264.1"/>
    </source>
</evidence>
<evidence type="ECO:0000256" key="3">
    <source>
        <dbReference type="ARBA" id="ARBA00007110"/>
    </source>
</evidence>
<dbReference type="InterPro" id="IPR003200">
    <property type="entry name" value="Nict_dMeBzImd_PRibTrfase"/>
</dbReference>
<dbReference type="SUPFAM" id="SSF52733">
    <property type="entry name" value="Nicotinate mononucleotide:5,6-dimethylbenzimidazole phosphoribosyltransferase (CobT)"/>
    <property type="match status" value="1"/>
</dbReference>
<dbReference type="InterPro" id="IPR017846">
    <property type="entry name" value="Nict_dMeBzImd_PRibTrfase_bact"/>
</dbReference>
<dbReference type="GeneID" id="97994677"/>
<dbReference type="OrthoDB" id="9781491at2"/>
<evidence type="ECO:0000256" key="6">
    <source>
        <dbReference type="ARBA" id="ARBA00022573"/>
    </source>
</evidence>
<comment type="catalytic activity">
    <reaction evidence="9">
        <text>5,6-dimethylbenzimidazole + nicotinate beta-D-ribonucleotide = alpha-ribazole 5'-phosphate + nicotinate + H(+)</text>
        <dbReference type="Rhea" id="RHEA:11196"/>
        <dbReference type="ChEBI" id="CHEBI:15378"/>
        <dbReference type="ChEBI" id="CHEBI:15890"/>
        <dbReference type="ChEBI" id="CHEBI:32544"/>
        <dbReference type="ChEBI" id="CHEBI:57502"/>
        <dbReference type="ChEBI" id="CHEBI:57918"/>
        <dbReference type="EC" id="2.4.2.21"/>
    </reaction>
</comment>
<evidence type="ECO:0000256" key="9">
    <source>
        <dbReference type="ARBA" id="ARBA00047340"/>
    </source>
</evidence>
<dbReference type="EC" id="2.4.2.21" evidence="4 10"/>